<gene>
    <name evidence="1" type="ORF">S01H4_08354</name>
</gene>
<protein>
    <submittedName>
        <fullName evidence="1">Uncharacterized protein</fullName>
    </submittedName>
</protein>
<proteinExistence type="predicted"/>
<comment type="caution">
    <text evidence="1">The sequence shown here is derived from an EMBL/GenBank/DDBJ whole genome shotgun (WGS) entry which is preliminary data.</text>
</comment>
<organism evidence="1">
    <name type="scientific">marine sediment metagenome</name>
    <dbReference type="NCBI Taxonomy" id="412755"/>
    <lineage>
        <taxon>unclassified sequences</taxon>
        <taxon>metagenomes</taxon>
        <taxon>ecological metagenomes</taxon>
    </lineage>
</organism>
<dbReference type="EMBL" id="BART01002856">
    <property type="protein sequence ID" value="GAG69042.1"/>
    <property type="molecule type" value="Genomic_DNA"/>
</dbReference>
<feature type="non-terminal residue" evidence="1">
    <location>
        <position position="30"/>
    </location>
</feature>
<name>X1AH37_9ZZZZ</name>
<dbReference type="AlphaFoldDB" id="X1AH37"/>
<reference evidence="1" key="1">
    <citation type="journal article" date="2014" name="Front. Microbiol.">
        <title>High frequency of phylogenetically diverse reductive dehalogenase-homologous genes in deep subseafloor sedimentary metagenomes.</title>
        <authorList>
            <person name="Kawai M."/>
            <person name="Futagami T."/>
            <person name="Toyoda A."/>
            <person name="Takaki Y."/>
            <person name="Nishi S."/>
            <person name="Hori S."/>
            <person name="Arai W."/>
            <person name="Tsubouchi T."/>
            <person name="Morono Y."/>
            <person name="Uchiyama I."/>
            <person name="Ito T."/>
            <person name="Fujiyama A."/>
            <person name="Inagaki F."/>
            <person name="Takami H."/>
        </authorList>
    </citation>
    <scope>NUCLEOTIDE SEQUENCE</scope>
    <source>
        <strain evidence="1">Expedition CK06-06</strain>
    </source>
</reference>
<evidence type="ECO:0000313" key="1">
    <source>
        <dbReference type="EMBL" id="GAG69042.1"/>
    </source>
</evidence>
<accession>X1AH37</accession>
<sequence length="30" mass="3321">MDLLGSVKCVLDFKEFSKPALAITIVLKIQ</sequence>